<keyword evidence="4" id="KW-1185">Reference proteome</keyword>
<reference evidence="3 4" key="1">
    <citation type="submission" date="2017-12" db="EMBL/GenBank/DDBJ databases">
        <authorList>
            <person name="Hurst M.R.H."/>
        </authorList>
    </citation>
    <scope>NUCLEOTIDE SEQUENCE [LARGE SCALE GENOMIC DNA]</scope>
    <source>
        <strain evidence="3 4">SY-3-19</strain>
    </source>
</reference>
<dbReference type="GO" id="GO:0016740">
    <property type="term" value="F:transferase activity"/>
    <property type="evidence" value="ECO:0007669"/>
    <property type="project" value="UniProtKB-KW"/>
</dbReference>
<evidence type="ECO:0000259" key="2">
    <source>
        <dbReference type="PROSITE" id="PS50405"/>
    </source>
</evidence>
<dbReference type="EMBL" id="PJCH01000011">
    <property type="protein sequence ID" value="PQA86948.1"/>
    <property type="molecule type" value="Genomic_DNA"/>
</dbReference>
<dbReference type="CDD" id="cd00570">
    <property type="entry name" value="GST_N_family"/>
    <property type="match status" value="1"/>
</dbReference>
<dbReference type="Pfam" id="PF13410">
    <property type="entry name" value="GST_C_2"/>
    <property type="match status" value="1"/>
</dbReference>
<protein>
    <submittedName>
        <fullName evidence="3">Glutathione S-transferase family protein</fullName>
    </submittedName>
</protein>
<dbReference type="InterPro" id="IPR036249">
    <property type="entry name" value="Thioredoxin-like_sf"/>
</dbReference>
<dbReference type="InterPro" id="IPR010987">
    <property type="entry name" value="Glutathione-S-Trfase_C-like"/>
</dbReference>
<dbReference type="RefSeq" id="WP_104831065.1">
    <property type="nucleotide sequence ID" value="NZ_PJCH01000011.1"/>
</dbReference>
<organism evidence="3 4">
    <name type="scientific">Hyphococcus luteus</name>
    <dbReference type="NCBI Taxonomy" id="2058213"/>
    <lineage>
        <taxon>Bacteria</taxon>
        <taxon>Pseudomonadati</taxon>
        <taxon>Pseudomonadota</taxon>
        <taxon>Alphaproteobacteria</taxon>
        <taxon>Parvularculales</taxon>
        <taxon>Parvularculaceae</taxon>
        <taxon>Hyphococcus</taxon>
    </lineage>
</organism>
<feature type="domain" description="GST C-terminal" evidence="2">
    <location>
        <begin position="121"/>
        <end position="252"/>
    </location>
</feature>
<proteinExistence type="predicted"/>
<gene>
    <name evidence="3" type="ORF">CW354_15920</name>
</gene>
<evidence type="ECO:0000259" key="1">
    <source>
        <dbReference type="PROSITE" id="PS50404"/>
    </source>
</evidence>
<feature type="domain" description="GST N-terminal" evidence="1">
    <location>
        <begin position="1"/>
        <end position="87"/>
    </location>
</feature>
<sequence>MAMTLYHGEPNGPSLTVLAALFETGHEAELKAIDLTKGERHGSDVPRSVEVDMSIEGEGPVLVADGEPMADAVFVARYLNDAAETSPIVPTDPYARWEMMTWCRQIIERTAPAAAYLGVKATLADKLAVMGEDGFNAMIAPIRSEDLKARWIAARAGDFEDDKLEDSHAKIKAALEKIESQLKDGRDWLFGAFSIADLETYAWTAGMRGIVPEAFENKSRTAAWLGRMQARRSVARALSLAKSAAPQSVWAPGPEINRWG</sequence>
<evidence type="ECO:0000313" key="4">
    <source>
        <dbReference type="Proteomes" id="UP000239504"/>
    </source>
</evidence>
<keyword evidence="3" id="KW-0808">Transferase</keyword>
<dbReference type="PANTHER" id="PTHR44051:SF8">
    <property type="entry name" value="GLUTATHIONE S-TRANSFERASE GSTA"/>
    <property type="match status" value="1"/>
</dbReference>
<dbReference type="Gene3D" id="3.40.30.10">
    <property type="entry name" value="Glutaredoxin"/>
    <property type="match status" value="1"/>
</dbReference>
<dbReference type="PROSITE" id="PS50405">
    <property type="entry name" value="GST_CTER"/>
    <property type="match status" value="1"/>
</dbReference>
<comment type="caution">
    <text evidence="3">The sequence shown here is derived from an EMBL/GenBank/DDBJ whole genome shotgun (WGS) entry which is preliminary data.</text>
</comment>
<dbReference type="InterPro" id="IPR004045">
    <property type="entry name" value="Glutathione_S-Trfase_N"/>
</dbReference>
<name>A0A2S7K3C9_9PROT</name>
<dbReference type="OrthoDB" id="7547654at2"/>
<dbReference type="Proteomes" id="UP000239504">
    <property type="component" value="Unassembled WGS sequence"/>
</dbReference>
<dbReference type="SUPFAM" id="SSF52833">
    <property type="entry name" value="Thioredoxin-like"/>
    <property type="match status" value="1"/>
</dbReference>
<dbReference type="Gene3D" id="1.20.1050.10">
    <property type="match status" value="1"/>
</dbReference>
<dbReference type="SUPFAM" id="SSF47616">
    <property type="entry name" value="GST C-terminal domain-like"/>
    <property type="match status" value="1"/>
</dbReference>
<dbReference type="AlphaFoldDB" id="A0A2S7K3C9"/>
<dbReference type="PANTHER" id="PTHR44051">
    <property type="entry name" value="GLUTATHIONE S-TRANSFERASE-RELATED"/>
    <property type="match status" value="1"/>
</dbReference>
<dbReference type="InterPro" id="IPR036282">
    <property type="entry name" value="Glutathione-S-Trfase_C_sf"/>
</dbReference>
<dbReference type="PROSITE" id="PS50404">
    <property type="entry name" value="GST_NTER"/>
    <property type="match status" value="1"/>
</dbReference>
<evidence type="ECO:0000313" key="3">
    <source>
        <dbReference type="EMBL" id="PQA86948.1"/>
    </source>
</evidence>
<accession>A0A2S7K3C9</accession>